<evidence type="ECO:0000313" key="3">
    <source>
        <dbReference type="Proteomes" id="UP000322159"/>
    </source>
</evidence>
<evidence type="ECO:0000256" key="1">
    <source>
        <dbReference type="SAM" id="Phobius"/>
    </source>
</evidence>
<evidence type="ECO:0000313" key="2">
    <source>
        <dbReference type="EMBL" id="QEO09354.1"/>
    </source>
</evidence>
<dbReference type="EMBL" id="CP043504">
    <property type="protein sequence ID" value="QEO09354.1"/>
    <property type="molecule type" value="Genomic_DNA"/>
</dbReference>
<feature type="transmembrane region" description="Helical" evidence="1">
    <location>
        <begin position="7"/>
        <end position="26"/>
    </location>
</feature>
<proteinExistence type="predicted"/>
<protein>
    <submittedName>
        <fullName evidence="2">Uncharacterized protein</fullName>
    </submittedName>
</protein>
<feature type="transmembrane region" description="Helical" evidence="1">
    <location>
        <begin position="62"/>
        <end position="83"/>
    </location>
</feature>
<keyword evidence="1" id="KW-0812">Transmembrane</keyword>
<organism evidence="2 3">
    <name type="scientific">Protaetiibacter larvae</name>
    <dbReference type="NCBI Taxonomy" id="2592654"/>
    <lineage>
        <taxon>Bacteria</taxon>
        <taxon>Bacillati</taxon>
        <taxon>Actinomycetota</taxon>
        <taxon>Actinomycetes</taxon>
        <taxon>Micrococcales</taxon>
        <taxon>Microbacteriaceae</taxon>
        <taxon>Protaetiibacter</taxon>
    </lineage>
</organism>
<dbReference type="OrthoDB" id="5124217at2"/>
<accession>A0A5C1Y636</accession>
<dbReference type="Proteomes" id="UP000322159">
    <property type="component" value="Chromosome"/>
</dbReference>
<keyword evidence="1" id="KW-0472">Membrane</keyword>
<keyword evidence="1" id="KW-1133">Transmembrane helix</keyword>
<name>A0A5C1Y636_9MICO</name>
<feature type="transmembrane region" description="Helical" evidence="1">
    <location>
        <begin position="32"/>
        <end position="50"/>
    </location>
</feature>
<sequence>MPTSLRSVIPVWAAVLVGAIVVLLVAPASALTWLPVVMAAAILLTFVIQLGVSRKEGLVERIIVSLTGALGILILATLVVWLLTLR</sequence>
<dbReference type="AlphaFoldDB" id="A0A5C1Y636"/>
<keyword evidence="3" id="KW-1185">Reference proteome</keyword>
<gene>
    <name evidence="2" type="ORF">FLP23_04590</name>
</gene>
<dbReference type="KEGG" id="lyk:FLP23_04590"/>
<reference evidence="2 3" key="1">
    <citation type="submission" date="2019-09" db="EMBL/GenBank/DDBJ databases">
        <title>Genome sequencing of strain KACC 19322.</title>
        <authorList>
            <person name="Heo J."/>
            <person name="Kim S.-J."/>
            <person name="Kim J.-S."/>
            <person name="Hong S.-B."/>
            <person name="Kwon S.-W."/>
        </authorList>
    </citation>
    <scope>NUCLEOTIDE SEQUENCE [LARGE SCALE GENOMIC DNA]</scope>
    <source>
        <strain evidence="2 3">KACC 19322</strain>
    </source>
</reference>
<dbReference type="RefSeq" id="WP_149324778.1">
    <property type="nucleotide sequence ID" value="NZ_CP043504.1"/>
</dbReference>